<feature type="zinc finger region" description="TRAF-type" evidence="8">
    <location>
        <begin position="105"/>
        <end position="161"/>
    </location>
</feature>
<keyword evidence="9" id="KW-0175">Coiled coil</keyword>
<dbReference type="SUPFAM" id="SSF49599">
    <property type="entry name" value="TRAF domain-like"/>
    <property type="match status" value="2"/>
</dbReference>
<evidence type="ECO:0000256" key="8">
    <source>
        <dbReference type="PROSITE-ProRule" id="PRU00207"/>
    </source>
</evidence>
<evidence type="ECO:0000256" key="5">
    <source>
        <dbReference type="ARBA" id="ARBA00022771"/>
    </source>
</evidence>
<dbReference type="InterPro" id="IPR049440">
    <property type="entry name" value="TRAF3/5_RING"/>
</dbReference>
<reference evidence="14" key="1">
    <citation type="submission" date="2021-06" db="EMBL/GenBank/DDBJ databases">
        <authorList>
            <consortium name="Wellcome Sanger Institute Data Sharing"/>
        </authorList>
    </citation>
    <scope>NUCLEOTIDE SEQUENCE [LARGE SCALE GENOMIC DNA]</scope>
</reference>
<evidence type="ECO:0000259" key="13">
    <source>
        <dbReference type="PROSITE" id="PS50145"/>
    </source>
</evidence>
<dbReference type="Pfam" id="PF21363">
    <property type="entry name" value="TRAF3_RING"/>
    <property type="match status" value="1"/>
</dbReference>
<comment type="similarity">
    <text evidence="7">Belongs to the TNF receptor-associated factor family.</text>
</comment>
<evidence type="ECO:0000256" key="10">
    <source>
        <dbReference type="SAM" id="SignalP"/>
    </source>
</evidence>
<dbReference type="PANTHER" id="PTHR10131:SF138">
    <property type="entry name" value="RE66324P"/>
    <property type="match status" value="1"/>
</dbReference>
<dbReference type="InterPro" id="IPR002083">
    <property type="entry name" value="MATH/TRAF_dom"/>
</dbReference>
<evidence type="ECO:0000256" key="2">
    <source>
        <dbReference type="ARBA" id="ARBA00022490"/>
    </source>
</evidence>
<evidence type="ECO:0000256" key="6">
    <source>
        <dbReference type="ARBA" id="ARBA00022833"/>
    </source>
</evidence>
<reference evidence="14" key="2">
    <citation type="submission" date="2025-08" db="UniProtKB">
        <authorList>
            <consortium name="Ensembl"/>
        </authorList>
    </citation>
    <scope>IDENTIFICATION</scope>
</reference>
<dbReference type="Ensembl" id="ENSECRT00000006372.1">
    <property type="protein sequence ID" value="ENSECRP00000006271.1"/>
    <property type="gene ID" value="ENSECRG00000004176.1"/>
</dbReference>
<evidence type="ECO:0000256" key="1">
    <source>
        <dbReference type="ARBA" id="ARBA00004496"/>
    </source>
</evidence>
<dbReference type="PROSITE" id="PS50145">
    <property type="entry name" value="ZF_TRAF"/>
    <property type="match status" value="1"/>
</dbReference>
<evidence type="ECO:0000256" key="7">
    <source>
        <dbReference type="PIRNR" id="PIRNR015614"/>
    </source>
</evidence>
<evidence type="ECO:0000259" key="12">
    <source>
        <dbReference type="PROSITE" id="PS50144"/>
    </source>
</evidence>
<dbReference type="GO" id="GO:0008270">
    <property type="term" value="F:zinc ion binding"/>
    <property type="evidence" value="ECO:0007669"/>
    <property type="project" value="UniProtKB-UniRule"/>
</dbReference>
<sequence length="499" mass="55452">MVALVTGLLPVDLSSSSGLLCCSCGFLLIRPKQTVCGHRYCESCAASLFLESETGKCRVCEEKILKSQVFFDKAAENDISKTDIICPNSSRGCSWKGKLKAYLTSHDKECKYGLEPCSNANFGCEFTGTQKELVQHESQHCAWRMVYCNLCSTLVAYSLLQEHILNCPQNKALFVEILKPRSTASEVNPKSETCDKDKGCCPFEKVGCSEKPKSMVDHLLTSYPDHLLQVLSAISNLECRLNRGEEINTAFKKLVMGKLVTVNSLITSHKELDGEENIPKYTDQHHEENQTLKKLISVLSEDLSTCSRAVEELQKRCLAYEKTIVELQSRTQHPSSPLASDNGILIWKIEGFSACVKTSLSQSRSTPYSLYSPAFLSHPFGYKLCCRLYPGGDGMGKGTHVSLFLSVMKGDFDDILPWPFKQKVTFILLDQSGAGQHVKETFIPDPLSGSFQKPKTSINVASGCPQFIKHSVLFSPQSQYLKNDVLYLKAIIDKNGIML</sequence>
<dbReference type="Gene3D" id="3.30.40.10">
    <property type="entry name" value="Zinc/RING finger domain, C3HC4 (zinc finger)"/>
    <property type="match status" value="2"/>
</dbReference>
<feature type="coiled-coil region" evidence="9">
    <location>
        <begin position="296"/>
        <end position="330"/>
    </location>
</feature>
<keyword evidence="6 7" id="KW-0862">Zinc</keyword>
<dbReference type="Proteomes" id="UP000694620">
    <property type="component" value="Chromosome 1"/>
</dbReference>
<dbReference type="GO" id="GO:0007165">
    <property type="term" value="P:signal transduction"/>
    <property type="evidence" value="ECO:0007669"/>
    <property type="project" value="InterPro"/>
</dbReference>
<comment type="subcellular location">
    <subcellularLocation>
        <location evidence="1 7">Cytoplasm</location>
    </subcellularLocation>
</comment>
<feature type="domain" description="RING-type" evidence="11">
    <location>
        <begin position="21"/>
        <end position="61"/>
    </location>
</feature>
<keyword evidence="15" id="KW-1185">Reference proteome</keyword>
<dbReference type="InterPro" id="IPR008974">
    <property type="entry name" value="TRAF-like"/>
</dbReference>
<dbReference type="InterPro" id="IPR001293">
    <property type="entry name" value="Znf_TRAF"/>
</dbReference>
<dbReference type="OrthoDB" id="6499288at2759"/>
<organism evidence="14 15">
    <name type="scientific">Erpetoichthys calabaricus</name>
    <name type="common">Rope fish</name>
    <name type="synonym">Calamoichthys calabaricus</name>
    <dbReference type="NCBI Taxonomy" id="27687"/>
    <lineage>
        <taxon>Eukaryota</taxon>
        <taxon>Metazoa</taxon>
        <taxon>Chordata</taxon>
        <taxon>Craniata</taxon>
        <taxon>Vertebrata</taxon>
        <taxon>Euteleostomi</taxon>
        <taxon>Actinopterygii</taxon>
        <taxon>Polypteriformes</taxon>
        <taxon>Polypteridae</taxon>
        <taxon>Erpetoichthys</taxon>
    </lineage>
</organism>
<dbReference type="InterPro" id="IPR001841">
    <property type="entry name" value="Znf_RING"/>
</dbReference>
<dbReference type="RefSeq" id="XP_028656974.1">
    <property type="nucleotide sequence ID" value="XM_028801141.2"/>
</dbReference>
<feature type="chain" id="PRO_5034539190" description="TNF receptor-associated factor" evidence="10">
    <location>
        <begin position="17"/>
        <end position="499"/>
    </location>
</feature>
<dbReference type="GO" id="GO:0005737">
    <property type="term" value="C:cytoplasm"/>
    <property type="evidence" value="ECO:0007669"/>
    <property type="project" value="UniProtKB-SubCell"/>
</dbReference>
<accession>A0A8C4RSN3</accession>
<keyword evidence="10" id="KW-0732">Signal</keyword>
<dbReference type="InterPro" id="IPR049342">
    <property type="entry name" value="TRAF1-6_MATH_dom"/>
</dbReference>
<dbReference type="PROSITE" id="PS00518">
    <property type="entry name" value="ZF_RING_1"/>
    <property type="match status" value="1"/>
</dbReference>
<evidence type="ECO:0000256" key="3">
    <source>
        <dbReference type="ARBA" id="ARBA00022723"/>
    </source>
</evidence>
<dbReference type="InterPro" id="IPR012227">
    <property type="entry name" value="TNF_rcpt-assoc_TRAF_met"/>
</dbReference>
<dbReference type="SUPFAM" id="SSF57850">
    <property type="entry name" value="RING/U-box"/>
    <property type="match status" value="1"/>
</dbReference>
<dbReference type="PANTHER" id="PTHR10131">
    <property type="entry name" value="TNF RECEPTOR ASSOCIATED FACTOR"/>
    <property type="match status" value="1"/>
</dbReference>
<dbReference type="GeneTree" id="ENSGT00940000163836"/>
<dbReference type="PROSITE" id="PS50144">
    <property type="entry name" value="MATH"/>
    <property type="match status" value="1"/>
</dbReference>
<evidence type="ECO:0000313" key="14">
    <source>
        <dbReference type="Ensembl" id="ENSECRP00000006271.1"/>
    </source>
</evidence>
<keyword evidence="5 8" id="KW-0863">Zinc-finger</keyword>
<dbReference type="AlphaFoldDB" id="A0A8C4RSN3"/>
<evidence type="ECO:0000256" key="9">
    <source>
        <dbReference type="SAM" id="Coils"/>
    </source>
</evidence>
<dbReference type="SMART" id="SM00061">
    <property type="entry name" value="MATH"/>
    <property type="match status" value="1"/>
</dbReference>
<keyword evidence="3 7" id="KW-0479">Metal-binding</keyword>
<dbReference type="GO" id="GO:0009898">
    <property type="term" value="C:cytoplasmic side of plasma membrane"/>
    <property type="evidence" value="ECO:0007669"/>
    <property type="project" value="TreeGrafter"/>
</dbReference>
<proteinExistence type="inferred from homology"/>
<dbReference type="GO" id="GO:0043122">
    <property type="term" value="P:regulation of canonical NF-kappaB signal transduction"/>
    <property type="evidence" value="ECO:0007669"/>
    <property type="project" value="TreeGrafter"/>
</dbReference>
<keyword evidence="2 7" id="KW-0963">Cytoplasm</keyword>
<feature type="signal peptide" evidence="10">
    <location>
        <begin position="1"/>
        <end position="16"/>
    </location>
</feature>
<evidence type="ECO:0000256" key="4">
    <source>
        <dbReference type="ARBA" id="ARBA00022737"/>
    </source>
</evidence>
<keyword evidence="4" id="KW-0677">Repeat</keyword>
<name>A0A8C4RSN3_ERPCA</name>
<dbReference type="Gene3D" id="2.60.210.10">
    <property type="entry name" value="Apoptosis, Tumor Necrosis Factor Receptor Associated Protein 2, Chain A"/>
    <property type="match status" value="1"/>
</dbReference>
<dbReference type="InterPro" id="IPR013083">
    <property type="entry name" value="Znf_RING/FYVE/PHD"/>
</dbReference>
<protein>
    <recommendedName>
        <fullName evidence="7">TNF receptor-associated factor</fullName>
    </recommendedName>
</protein>
<feature type="domain" description="TRAF-type" evidence="13">
    <location>
        <begin position="105"/>
        <end position="161"/>
    </location>
</feature>
<dbReference type="GO" id="GO:0005164">
    <property type="term" value="F:tumor necrosis factor receptor binding"/>
    <property type="evidence" value="ECO:0007669"/>
    <property type="project" value="UniProtKB-UniRule"/>
</dbReference>
<evidence type="ECO:0000313" key="15">
    <source>
        <dbReference type="Proteomes" id="UP000694620"/>
    </source>
</evidence>
<dbReference type="GeneID" id="114651186"/>
<dbReference type="Pfam" id="PF21355">
    <property type="entry name" value="TRAF-mep_MATH"/>
    <property type="match status" value="1"/>
</dbReference>
<dbReference type="PIRSF" id="PIRSF015614">
    <property type="entry name" value="TRAF"/>
    <property type="match status" value="1"/>
</dbReference>
<dbReference type="InterPro" id="IPR017907">
    <property type="entry name" value="Znf_RING_CS"/>
</dbReference>
<evidence type="ECO:0000259" key="11">
    <source>
        <dbReference type="PROSITE" id="PS50089"/>
    </source>
</evidence>
<dbReference type="PROSITE" id="PS50089">
    <property type="entry name" value="ZF_RING_2"/>
    <property type="match status" value="1"/>
</dbReference>
<dbReference type="CDD" id="cd00270">
    <property type="entry name" value="MATH_TRAF_C"/>
    <property type="match status" value="1"/>
</dbReference>
<reference evidence="14" key="3">
    <citation type="submission" date="2025-09" db="UniProtKB">
        <authorList>
            <consortium name="Ensembl"/>
        </authorList>
    </citation>
    <scope>IDENTIFICATION</scope>
</reference>
<dbReference type="GO" id="GO:0042981">
    <property type="term" value="P:regulation of apoptotic process"/>
    <property type="evidence" value="ECO:0007669"/>
    <property type="project" value="InterPro"/>
</dbReference>
<feature type="domain" description="MATH" evidence="12">
    <location>
        <begin position="342"/>
        <end position="492"/>
    </location>
</feature>
<gene>
    <name evidence="14" type="primary">LOC114651186</name>
</gene>